<gene>
    <name evidence="2" type="ORF">BS101_09665</name>
</gene>
<dbReference type="SUPFAM" id="SSF56112">
    <property type="entry name" value="Protein kinase-like (PK-like)"/>
    <property type="match status" value="1"/>
</dbReference>
<dbReference type="InterPro" id="IPR052396">
    <property type="entry name" value="Meiotic_Drive_Suppr_Kinase"/>
</dbReference>
<keyword evidence="2" id="KW-0723">Serine/threonine-protein kinase</keyword>
<dbReference type="PROSITE" id="PS50011">
    <property type="entry name" value="PROTEIN_KINASE_DOM"/>
    <property type="match status" value="1"/>
</dbReference>
<evidence type="ECO:0000313" key="2">
    <source>
        <dbReference type="EMBL" id="APM38991.1"/>
    </source>
</evidence>
<sequence length="217" mass="25567">MQEVEKIEKFISIIDKKLRPNIVIRSINSEKPVVVKHIPDSWNLLGCGNYAAVFTHKAFDDYVVKIYAKGRPGLKEEVEVYKTIGNHPSYSYLSYHTSEYLILTRIKGVTLYDCLRLGIKISSKIIKDIDEALKYARKRGLYPHDVHVKNIMMVENRGVVVDISDFKHTEYCSLWDDFKKVYYKYYVPIFYKFTIPIPKFILDLIRKSYRTYKKFNG</sequence>
<keyword evidence="2" id="KW-0418">Kinase</keyword>
<protein>
    <submittedName>
        <fullName evidence="2">Serine/threonine protein kinase</fullName>
    </submittedName>
</protein>
<dbReference type="GO" id="GO:0005524">
    <property type="term" value="F:ATP binding"/>
    <property type="evidence" value="ECO:0007669"/>
    <property type="project" value="InterPro"/>
</dbReference>
<dbReference type="Gene3D" id="1.10.510.10">
    <property type="entry name" value="Transferase(Phosphotransferase) domain 1"/>
    <property type="match status" value="1"/>
</dbReference>
<dbReference type="AlphaFoldDB" id="A0A1L5F7J4"/>
<dbReference type="OrthoDB" id="529320at2"/>
<dbReference type="PANTHER" id="PTHR37171:SF1">
    <property type="entry name" value="SERINE_THREONINE-PROTEIN KINASE YRZF-RELATED"/>
    <property type="match status" value="1"/>
</dbReference>
<evidence type="ECO:0000313" key="3">
    <source>
        <dbReference type="Proteomes" id="UP000184604"/>
    </source>
</evidence>
<feature type="domain" description="Protein kinase" evidence="1">
    <location>
        <begin position="39"/>
        <end position="217"/>
    </location>
</feature>
<reference evidence="2 3" key="1">
    <citation type="submission" date="2016-12" db="EMBL/GenBank/DDBJ databases">
        <title>Complete genome sequence of Clostridium kluyveri JZZ isolated from the pit mud of a Chinese flavor liquor-making factory.</title>
        <authorList>
            <person name="Wang Y."/>
        </authorList>
    </citation>
    <scope>NUCLEOTIDE SEQUENCE [LARGE SCALE GENOMIC DNA]</scope>
    <source>
        <strain evidence="2 3">JZZ</strain>
    </source>
</reference>
<dbReference type="PANTHER" id="PTHR37171">
    <property type="entry name" value="SERINE/THREONINE-PROTEIN KINASE YRZF-RELATED"/>
    <property type="match status" value="1"/>
</dbReference>
<dbReference type="EMBL" id="CP018335">
    <property type="protein sequence ID" value="APM38991.1"/>
    <property type="molecule type" value="Genomic_DNA"/>
</dbReference>
<dbReference type="GO" id="GO:0004674">
    <property type="term" value="F:protein serine/threonine kinase activity"/>
    <property type="evidence" value="ECO:0007669"/>
    <property type="project" value="UniProtKB-KW"/>
</dbReference>
<name>A0A1L5F7J4_CLOKL</name>
<dbReference type="RefSeq" id="WP_073538632.1">
    <property type="nucleotide sequence ID" value="NZ_CP018335.1"/>
</dbReference>
<keyword evidence="2" id="KW-0808">Transferase</keyword>
<proteinExistence type="predicted"/>
<dbReference type="InterPro" id="IPR011009">
    <property type="entry name" value="Kinase-like_dom_sf"/>
</dbReference>
<dbReference type="InterPro" id="IPR000719">
    <property type="entry name" value="Prot_kinase_dom"/>
</dbReference>
<evidence type="ECO:0000259" key="1">
    <source>
        <dbReference type="PROSITE" id="PS50011"/>
    </source>
</evidence>
<organism evidence="2 3">
    <name type="scientific">Clostridium kluyveri</name>
    <dbReference type="NCBI Taxonomy" id="1534"/>
    <lineage>
        <taxon>Bacteria</taxon>
        <taxon>Bacillati</taxon>
        <taxon>Bacillota</taxon>
        <taxon>Clostridia</taxon>
        <taxon>Eubacteriales</taxon>
        <taxon>Clostridiaceae</taxon>
        <taxon>Clostridium</taxon>
    </lineage>
</organism>
<accession>A0A1L5F7J4</accession>
<dbReference type="Proteomes" id="UP000184604">
    <property type="component" value="Chromosome"/>
</dbReference>